<feature type="DNA-binding region" description="H-T-H motif" evidence="4">
    <location>
        <begin position="45"/>
        <end position="64"/>
    </location>
</feature>
<proteinExistence type="predicted"/>
<dbReference type="RefSeq" id="WP_343976092.1">
    <property type="nucleotide sequence ID" value="NZ_BAAAJG010000008.1"/>
</dbReference>
<dbReference type="SUPFAM" id="SSF46689">
    <property type="entry name" value="Homeodomain-like"/>
    <property type="match status" value="1"/>
</dbReference>
<evidence type="ECO:0000256" key="5">
    <source>
        <dbReference type="SAM" id="MobiDB-lite"/>
    </source>
</evidence>
<dbReference type="PANTHER" id="PTHR30055:SF234">
    <property type="entry name" value="HTH-TYPE TRANSCRIPTIONAL REGULATOR BETI"/>
    <property type="match status" value="1"/>
</dbReference>
<evidence type="ECO:0000256" key="4">
    <source>
        <dbReference type="PROSITE-ProRule" id="PRU00335"/>
    </source>
</evidence>
<dbReference type="Gene3D" id="1.10.357.10">
    <property type="entry name" value="Tetracycline Repressor, domain 2"/>
    <property type="match status" value="1"/>
</dbReference>
<accession>A0ABW4FWR0</accession>
<gene>
    <name evidence="7" type="ORF">ACFSCY_34175</name>
</gene>
<evidence type="ECO:0000259" key="6">
    <source>
        <dbReference type="PROSITE" id="PS50977"/>
    </source>
</evidence>
<keyword evidence="1" id="KW-0805">Transcription regulation</keyword>
<dbReference type="PANTHER" id="PTHR30055">
    <property type="entry name" value="HTH-TYPE TRANSCRIPTIONAL REGULATOR RUTR"/>
    <property type="match status" value="1"/>
</dbReference>
<evidence type="ECO:0000256" key="3">
    <source>
        <dbReference type="ARBA" id="ARBA00023163"/>
    </source>
</evidence>
<feature type="domain" description="HTH tetR-type" evidence="6">
    <location>
        <begin position="22"/>
        <end position="82"/>
    </location>
</feature>
<dbReference type="Pfam" id="PF00440">
    <property type="entry name" value="TetR_N"/>
    <property type="match status" value="1"/>
</dbReference>
<evidence type="ECO:0000256" key="1">
    <source>
        <dbReference type="ARBA" id="ARBA00023015"/>
    </source>
</evidence>
<keyword evidence="8" id="KW-1185">Reference proteome</keyword>
<sequence>MPPTDRARADDPRVRAAQTKRDRTRRALLDAAEATFSARGWSNTRMEDVAAAAGVSAATAYNHFPSKHALVGHIYGPMVRPLLVQADRDLESGRSVIDALSDQIRALSRISYRNRRLTAAFWSAVQEYTIRVAGPPEPGDELDPRIVAPLPDTIRFLIEQGQRTGELRDFPSALEVSGMIINLLLLRSINRAEEPAEVTAELLQTVMFGMLRPEMLTDAGTHGRPFGATG</sequence>
<keyword evidence="3" id="KW-0804">Transcription</keyword>
<comment type="caution">
    <text evidence="7">The sequence shown here is derived from an EMBL/GenBank/DDBJ whole genome shotgun (WGS) entry which is preliminary data.</text>
</comment>
<protein>
    <submittedName>
        <fullName evidence="7">TetR/AcrR family transcriptional regulator</fullName>
    </submittedName>
</protein>
<evidence type="ECO:0000313" key="8">
    <source>
        <dbReference type="Proteomes" id="UP001597145"/>
    </source>
</evidence>
<feature type="region of interest" description="Disordered" evidence="5">
    <location>
        <begin position="1"/>
        <end position="23"/>
    </location>
</feature>
<dbReference type="PROSITE" id="PS50977">
    <property type="entry name" value="HTH_TETR_2"/>
    <property type="match status" value="1"/>
</dbReference>
<dbReference type="InterPro" id="IPR050109">
    <property type="entry name" value="HTH-type_TetR-like_transc_reg"/>
</dbReference>
<dbReference type="PRINTS" id="PR00455">
    <property type="entry name" value="HTHTETR"/>
</dbReference>
<dbReference type="InterPro" id="IPR009057">
    <property type="entry name" value="Homeodomain-like_sf"/>
</dbReference>
<reference evidence="8" key="1">
    <citation type="journal article" date="2019" name="Int. J. Syst. Evol. Microbiol.">
        <title>The Global Catalogue of Microorganisms (GCM) 10K type strain sequencing project: providing services to taxonomists for standard genome sequencing and annotation.</title>
        <authorList>
            <consortium name="The Broad Institute Genomics Platform"/>
            <consortium name="The Broad Institute Genome Sequencing Center for Infectious Disease"/>
            <person name="Wu L."/>
            <person name="Ma J."/>
        </authorList>
    </citation>
    <scope>NUCLEOTIDE SEQUENCE [LARGE SCALE GENOMIC DNA]</scope>
    <source>
        <strain evidence="8">JCM 12165</strain>
    </source>
</reference>
<dbReference type="Proteomes" id="UP001597145">
    <property type="component" value="Unassembled WGS sequence"/>
</dbReference>
<dbReference type="EMBL" id="JBHUCP010000035">
    <property type="protein sequence ID" value="MFD1534480.1"/>
    <property type="molecule type" value="Genomic_DNA"/>
</dbReference>
<evidence type="ECO:0000313" key="7">
    <source>
        <dbReference type="EMBL" id="MFD1534480.1"/>
    </source>
</evidence>
<evidence type="ECO:0000256" key="2">
    <source>
        <dbReference type="ARBA" id="ARBA00023125"/>
    </source>
</evidence>
<keyword evidence="2 4" id="KW-0238">DNA-binding</keyword>
<name>A0ABW4FWR0_9PSEU</name>
<dbReference type="InterPro" id="IPR001647">
    <property type="entry name" value="HTH_TetR"/>
</dbReference>
<organism evidence="7 8">
    <name type="scientific">Pseudonocardia aurantiaca</name>
    <dbReference type="NCBI Taxonomy" id="75290"/>
    <lineage>
        <taxon>Bacteria</taxon>
        <taxon>Bacillati</taxon>
        <taxon>Actinomycetota</taxon>
        <taxon>Actinomycetes</taxon>
        <taxon>Pseudonocardiales</taxon>
        <taxon>Pseudonocardiaceae</taxon>
        <taxon>Pseudonocardia</taxon>
    </lineage>
</organism>